<protein>
    <submittedName>
        <fullName evidence="7">Outer membrane receptor proteins, mostly Fe transport</fullName>
    </submittedName>
</protein>
<reference evidence="7 8" key="1">
    <citation type="submission" date="2016-10" db="EMBL/GenBank/DDBJ databases">
        <authorList>
            <person name="de Groot N.N."/>
        </authorList>
    </citation>
    <scope>NUCLEOTIDE SEQUENCE [LARGE SCALE GENOMIC DNA]</scope>
    <source>
        <strain>GEY</strain>
        <strain evidence="8">DSM 9560</strain>
    </source>
</reference>
<dbReference type="EMBL" id="FONY01000028">
    <property type="protein sequence ID" value="SFF36564.1"/>
    <property type="molecule type" value="Genomic_DNA"/>
</dbReference>
<dbReference type="Gene3D" id="2.60.40.1120">
    <property type="entry name" value="Carboxypeptidase-like, regulatory domain"/>
    <property type="match status" value="1"/>
</dbReference>
<dbReference type="PANTHER" id="PTHR40980:SF4">
    <property type="entry name" value="TONB-DEPENDENT RECEPTOR-LIKE BETA-BARREL DOMAIN-CONTAINING PROTEIN"/>
    <property type="match status" value="1"/>
</dbReference>
<keyword evidence="4" id="KW-0732">Signal</keyword>
<feature type="domain" description="TonB-dependent receptor plug" evidence="5">
    <location>
        <begin position="142"/>
        <end position="218"/>
    </location>
</feature>
<evidence type="ECO:0000259" key="6">
    <source>
        <dbReference type="Pfam" id="PF14905"/>
    </source>
</evidence>
<dbReference type="AlphaFoldDB" id="A0A1I2I2Z3"/>
<dbReference type="PANTHER" id="PTHR40980">
    <property type="entry name" value="PLUG DOMAIN-CONTAINING PROTEIN"/>
    <property type="match status" value="1"/>
</dbReference>
<dbReference type="SUPFAM" id="SSF49464">
    <property type="entry name" value="Carboxypeptidase regulatory domain-like"/>
    <property type="match status" value="1"/>
</dbReference>
<evidence type="ECO:0000256" key="3">
    <source>
        <dbReference type="ARBA" id="ARBA00023237"/>
    </source>
</evidence>
<dbReference type="SUPFAM" id="SSF56935">
    <property type="entry name" value="Porins"/>
    <property type="match status" value="1"/>
</dbReference>
<sequence length="806" mass="90258">MRTLTAIFSLLLVASYSFAQSISGAVLDENAKPLPFANVLLLKSADSSMVKGAVSDANTGKYSFEKIASGKYLVSVRMVGYQTHFSQPFEFSGADVQLETISLSLATTQLKEVSVSAAKSMIEVKNNAIVLNVESSPILSSGTALDVLSKAPGVNVDQDGKISLKGRPNVSVMIDGKLTYLSADEVSRLLQNTPANNIESIEVMQNPSAKYDAAGNAGIINIKLKRDKTLGANGSLNLNTGYGRFEKYGVGGTLNYRQKKFNAFGNYNYNYNKRFQELDFYRTVPLRDELTIFQQNNEMINWRDNHNFRAGIDYIVSPKTTIGVMVNGNFGSWNGNNDNRTRLSGLNPNPYDKMATSVDIGDKWNNIAANFNIKQKVGKGELTFDADYSHWKRDGNQLLTNVFSNGETQNVINPLYVKMKTDANIDIKAFKADYSIGLKNNLNLEVGAKSSWVVTDNNLDFMTKQDADWANDPQRSNTFEYTENINAAYVNLSKQFSKTFSVQAGLRGEHTNSDGYSATMNQRNKRDYFNLFPSISASYVVGKNHNFSLSLSRRIDRPDYQSLNPFIYFLDKYNYQKGNPFLNPQFTNSYSLTYSFKNAATASLSYNKTKNAMTQIVEQDNVSQANFATMANLNDFQSYSLTLSSPIPVQKWWMANINLTGVYNQIKSPFTDGTFIDNSQFSVIGNVTNTFSLTKATKLELTGFYQSAMIYGIFNFSEQYQIDMGLSHSLMDGKMRLRASVTDVFNTRNNRMLISQGTLNSNIYNKWETRVARLTLTYNFGRNEIKPARQRKTSIDDVQRRVGGNN</sequence>
<evidence type="ECO:0000313" key="7">
    <source>
        <dbReference type="EMBL" id="SFF36564.1"/>
    </source>
</evidence>
<evidence type="ECO:0000256" key="4">
    <source>
        <dbReference type="SAM" id="SignalP"/>
    </source>
</evidence>
<dbReference type="Pfam" id="PF07715">
    <property type="entry name" value="Plug"/>
    <property type="match status" value="1"/>
</dbReference>
<dbReference type="Gene3D" id="2.170.130.10">
    <property type="entry name" value="TonB-dependent receptor, plug domain"/>
    <property type="match status" value="1"/>
</dbReference>
<accession>A0A1I2I2Z3</accession>
<dbReference type="GO" id="GO:0009279">
    <property type="term" value="C:cell outer membrane"/>
    <property type="evidence" value="ECO:0007669"/>
    <property type="project" value="UniProtKB-SubCell"/>
</dbReference>
<keyword evidence="3" id="KW-0998">Cell outer membrane</keyword>
<dbReference type="Pfam" id="PF14905">
    <property type="entry name" value="OMP_b-brl_3"/>
    <property type="match status" value="1"/>
</dbReference>
<evidence type="ECO:0000313" key="8">
    <source>
        <dbReference type="Proteomes" id="UP000199513"/>
    </source>
</evidence>
<dbReference type="OrthoDB" id="905812at2"/>
<dbReference type="InterPro" id="IPR041700">
    <property type="entry name" value="OMP_b-brl_3"/>
</dbReference>
<feature type="signal peptide" evidence="4">
    <location>
        <begin position="1"/>
        <end position="19"/>
    </location>
</feature>
<dbReference type="RefSeq" id="WP_091548169.1">
    <property type="nucleotide sequence ID" value="NZ_FONY01000028.1"/>
</dbReference>
<evidence type="ECO:0000256" key="2">
    <source>
        <dbReference type="ARBA" id="ARBA00023136"/>
    </source>
</evidence>
<dbReference type="Proteomes" id="UP000199513">
    <property type="component" value="Unassembled WGS sequence"/>
</dbReference>
<dbReference type="InterPro" id="IPR012910">
    <property type="entry name" value="Plug_dom"/>
</dbReference>
<evidence type="ECO:0000259" key="5">
    <source>
        <dbReference type="Pfam" id="PF07715"/>
    </source>
</evidence>
<feature type="chain" id="PRO_5011481351" evidence="4">
    <location>
        <begin position="20"/>
        <end position="806"/>
    </location>
</feature>
<organism evidence="7 8">
    <name type="scientific">Thermoflexibacter ruber</name>
    <dbReference type="NCBI Taxonomy" id="1003"/>
    <lineage>
        <taxon>Bacteria</taxon>
        <taxon>Pseudomonadati</taxon>
        <taxon>Bacteroidota</taxon>
        <taxon>Cytophagia</taxon>
        <taxon>Cytophagales</taxon>
        <taxon>Thermoflexibacteraceae</taxon>
        <taxon>Thermoflexibacter</taxon>
    </lineage>
</organism>
<keyword evidence="8" id="KW-1185">Reference proteome</keyword>
<comment type="subcellular location">
    <subcellularLocation>
        <location evidence="1">Cell outer membrane</location>
    </subcellularLocation>
</comment>
<dbReference type="STRING" id="1003.SAMN04488541_102854"/>
<evidence type="ECO:0000256" key="1">
    <source>
        <dbReference type="ARBA" id="ARBA00004442"/>
    </source>
</evidence>
<dbReference type="InterPro" id="IPR008969">
    <property type="entry name" value="CarboxyPept-like_regulatory"/>
</dbReference>
<gene>
    <name evidence="7" type="ORF">SAMN04488541_102854</name>
</gene>
<dbReference type="Pfam" id="PF13620">
    <property type="entry name" value="CarboxypepD_reg"/>
    <property type="match status" value="1"/>
</dbReference>
<proteinExistence type="predicted"/>
<feature type="domain" description="Outer membrane protein beta-barrel" evidence="6">
    <location>
        <begin position="379"/>
        <end position="778"/>
    </location>
</feature>
<name>A0A1I2I2Z3_9BACT</name>
<keyword evidence="2" id="KW-0472">Membrane</keyword>
<dbReference type="InterPro" id="IPR037066">
    <property type="entry name" value="Plug_dom_sf"/>
</dbReference>
<keyword evidence="7" id="KW-0675">Receptor</keyword>
<dbReference type="Gene3D" id="2.40.170.20">
    <property type="entry name" value="TonB-dependent receptor, beta-barrel domain"/>
    <property type="match status" value="1"/>
</dbReference>
<dbReference type="InterPro" id="IPR036942">
    <property type="entry name" value="Beta-barrel_TonB_sf"/>
</dbReference>